<organism evidence="4 6">
    <name type="scientific">Bacteroides xylanisolvens</name>
    <dbReference type="NCBI Taxonomy" id="371601"/>
    <lineage>
        <taxon>Bacteria</taxon>
        <taxon>Pseudomonadati</taxon>
        <taxon>Bacteroidota</taxon>
        <taxon>Bacteroidia</taxon>
        <taxon>Bacteroidales</taxon>
        <taxon>Bacteroidaceae</taxon>
        <taxon>Bacteroides</taxon>
    </lineage>
</organism>
<dbReference type="Proteomes" id="UP000284417">
    <property type="component" value="Unassembled WGS sequence"/>
</dbReference>
<evidence type="ECO:0000259" key="3">
    <source>
        <dbReference type="Pfam" id="PF03629"/>
    </source>
</evidence>
<dbReference type="PANTHER" id="PTHR22901">
    <property type="entry name" value="SIALATE O-ACETYLESTERASE"/>
    <property type="match status" value="1"/>
</dbReference>
<dbReference type="InterPro" id="IPR005181">
    <property type="entry name" value="SASA"/>
</dbReference>
<evidence type="ECO:0000313" key="7">
    <source>
        <dbReference type="Proteomes" id="UP000284417"/>
    </source>
</evidence>
<accession>A0A3E4MW17</accession>
<dbReference type="InterPro" id="IPR008979">
    <property type="entry name" value="Galactose-bd-like_sf"/>
</dbReference>
<dbReference type="EMBL" id="QROC01000005">
    <property type="protein sequence ID" value="RHL00246.1"/>
    <property type="molecule type" value="Genomic_DNA"/>
</dbReference>
<dbReference type="Pfam" id="PF03629">
    <property type="entry name" value="SASA"/>
    <property type="match status" value="1"/>
</dbReference>
<protein>
    <submittedName>
        <fullName evidence="4">9-O-acetylesterase</fullName>
    </submittedName>
</protein>
<dbReference type="SUPFAM" id="SSF49785">
    <property type="entry name" value="Galactose-binding domain-like"/>
    <property type="match status" value="1"/>
</dbReference>
<gene>
    <name evidence="5" type="ORF">DW042_05310</name>
    <name evidence="4" type="ORF">DXD03_24155</name>
</gene>
<keyword evidence="1" id="KW-0378">Hydrolase</keyword>
<dbReference type="RefSeq" id="WP_117685395.1">
    <property type="nucleotide sequence ID" value="NZ_AP031409.1"/>
</dbReference>
<feature type="signal peptide" evidence="2">
    <location>
        <begin position="1"/>
        <end position="22"/>
    </location>
</feature>
<dbReference type="SUPFAM" id="SSF52266">
    <property type="entry name" value="SGNH hydrolase"/>
    <property type="match status" value="1"/>
</dbReference>
<evidence type="ECO:0000256" key="2">
    <source>
        <dbReference type="SAM" id="SignalP"/>
    </source>
</evidence>
<dbReference type="Proteomes" id="UP000261210">
    <property type="component" value="Unassembled WGS sequence"/>
</dbReference>
<dbReference type="PANTHER" id="PTHR22901:SF0">
    <property type="entry name" value="SIALATE O-ACETYLESTERASE"/>
    <property type="match status" value="1"/>
</dbReference>
<dbReference type="AlphaFoldDB" id="A0A3E4MW17"/>
<dbReference type="InterPro" id="IPR039329">
    <property type="entry name" value="SIAE"/>
</dbReference>
<feature type="chain" id="PRO_5036337737" evidence="2">
    <location>
        <begin position="23"/>
        <end position="640"/>
    </location>
</feature>
<dbReference type="EMBL" id="QSQU01000084">
    <property type="protein sequence ID" value="RGK53930.1"/>
    <property type="molecule type" value="Genomic_DNA"/>
</dbReference>
<feature type="domain" description="Sialate O-acetylesterase" evidence="3">
    <location>
        <begin position="414"/>
        <end position="526"/>
    </location>
</feature>
<dbReference type="InterPro" id="IPR036514">
    <property type="entry name" value="SGNH_hydro_sf"/>
</dbReference>
<dbReference type="GO" id="GO:0001681">
    <property type="term" value="F:sialate O-acetylesterase activity"/>
    <property type="evidence" value="ECO:0007669"/>
    <property type="project" value="InterPro"/>
</dbReference>
<dbReference type="Gene3D" id="3.40.50.1110">
    <property type="entry name" value="SGNH hydrolase"/>
    <property type="match status" value="2"/>
</dbReference>
<reference evidence="6 7" key="1">
    <citation type="submission" date="2018-08" db="EMBL/GenBank/DDBJ databases">
        <title>A genome reference for cultivated species of the human gut microbiota.</title>
        <authorList>
            <person name="Zou Y."/>
            <person name="Xue W."/>
            <person name="Luo G."/>
        </authorList>
    </citation>
    <scope>NUCLEOTIDE SEQUENCE [LARGE SCALE GENOMIC DNA]</scope>
    <source>
        <strain evidence="5 7">AF39-6AC</strain>
        <strain evidence="4 6">TF10-34</strain>
    </source>
</reference>
<dbReference type="GO" id="GO:0005975">
    <property type="term" value="P:carbohydrate metabolic process"/>
    <property type="evidence" value="ECO:0007669"/>
    <property type="project" value="TreeGrafter"/>
</dbReference>
<evidence type="ECO:0000313" key="5">
    <source>
        <dbReference type="EMBL" id="RHL00246.1"/>
    </source>
</evidence>
<sequence length="640" mass="71441">MKKLRYFLILTCMILCVDNVVAEIVLPQIYTDNMVLQRNSTITMSGHANPKSRVTLSADWLQESISTQANIDGYFSLRFSTPVAGGPYSMVINDGVDKKVLQNILIGEVWICSGQSNMEFPIRGDWARLMDADQIVASMHHPALRLMQIKNTTSLAPLDDAAVEYGWIESSPSAASFSAIGYLYGTMLQDSLNIPIGIIDATWGGTDIEAWTPQKSLRNVPEIKNINRLLESSLSEDELRDNIFKKLYDEYDAPQKIEYPINRALFHQEIPWKSMSVPSLWEDNGLPGLDGVVVFQYELELPQEAAGSPLQLHIGAIDDYDCTYFNGVKVGVTSGFEKARHYFVDGRYVNAGKNVITIEVVDNGGGGGIWKSSYADVNGVSYSLDGMWSYIVLSDFAKSHIKFKEPTSPNFPTVLYNAMIYPLTQMPVAGVIWYQGCNNVGRDQMYEVCFKNMIKGWREAFGKPDMPFYFVQLAGFLQPVAVQPESEWALLRQAQAKALELPNTAMASAVDLGNPIDIHPTNKAEVARRLCLLALDKTYGQRQICEAPVCIETKFEGNKALLRFDKLVKSHGGVITGFIVGDKDNNWGYANARMIDDKTIELKSVLVERPSVVRYNWADYPDGNLYGDNNLPVLPFATDK</sequence>
<keyword evidence="2" id="KW-0732">Signal</keyword>
<evidence type="ECO:0000313" key="6">
    <source>
        <dbReference type="Proteomes" id="UP000261210"/>
    </source>
</evidence>
<proteinExistence type="predicted"/>
<evidence type="ECO:0000256" key="1">
    <source>
        <dbReference type="ARBA" id="ARBA00022801"/>
    </source>
</evidence>
<name>A0A3E4MW17_9BACE</name>
<comment type="caution">
    <text evidence="4">The sequence shown here is derived from an EMBL/GenBank/DDBJ whole genome shotgun (WGS) entry which is preliminary data.</text>
</comment>
<evidence type="ECO:0000313" key="4">
    <source>
        <dbReference type="EMBL" id="RGK53930.1"/>
    </source>
</evidence>